<comment type="caution">
    <text evidence="1">The sequence shown here is derived from an EMBL/GenBank/DDBJ whole genome shotgun (WGS) entry which is preliminary data.</text>
</comment>
<keyword evidence="2" id="KW-1185">Reference proteome</keyword>
<proteinExistence type="predicted"/>
<dbReference type="AlphaFoldDB" id="A0A314UQR1"/>
<dbReference type="Proteomes" id="UP000250321">
    <property type="component" value="Unassembled WGS sequence"/>
</dbReference>
<sequence>MICSVRWFVPDPVLPSVKEMQISFIEVRVIRISQGMGSEVGDCSELICCCPLFCPAQRAGEEEC</sequence>
<evidence type="ECO:0000313" key="1">
    <source>
        <dbReference type="EMBL" id="PQM39807.1"/>
    </source>
</evidence>
<dbReference type="EMBL" id="PJQY01003152">
    <property type="protein sequence ID" value="PQM39807.1"/>
    <property type="molecule type" value="Genomic_DNA"/>
</dbReference>
<name>A0A314UQR1_PRUYE</name>
<accession>A0A314UQR1</accession>
<gene>
    <name evidence="1" type="ORF">Pyn_10846</name>
</gene>
<evidence type="ECO:0000313" key="2">
    <source>
        <dbReference type="Proteomes" id="UP000250321"/>
    </source>
</evidence>
<protein>
    <submittedName>
        <fullName evidence="1">Uncharacterized protein</fullName>
    </submittedName>
</protein>
<organism evidence="1 2">
    <name type="scientific">Prunus yedoensis var. nudiflora</name>
    <dbReference type="NCBI Taxonomy" id="2094558"/>
    <lineage>
        <taxon>Eukaryota</taxon>
        <taxon>Viridiplantae</taxon>
        <taxon>Streptophyta</taxon>
        <taxon>Embryophyta</taxon>
        <taxon>Tracheophyta</taxon>
        <taxon>Spermatophyta</taxon>
        <taxon>Magnoliopsida</taxon>
        <taxon>eudicotyledons</taxon>
        <taxon>Gunneridae</taxon>
        <taxon>Pentapetalae</taxon>
        <taxon>rosids</taxon>
        <taxon>fabids</taxon>
        <taxon>Rosales</taxon>
        <taxon>Rosaceae</taxon>
        <taxon>Amygdaloideae</taxon>
        <taxon>Amygdaleae</taxon>
        <taxon>Prunus</taxon>
    </lineage>
</organism>
<reference evidence="1 2" key="1">
    <citation type="submission" date="2018-02" db="EMBL/GenBank/DDBJ databases">
        <title>Draft genome of wild Prunus yedoensis var. nudiflora.</title>
        <authorList>
            <person name="Baek S."/>
            <person name="Kim J.-H."/>
            <person name="Choi K."/>
            <person name="Kim G.-B."/>
            <person name="Cho A."/>
            <person name="Jang H."/>
            <person name="Shin C.-H."/>
            <person name="Yu H.-J."/>
            <person name="Mun J.-H."/>
        </authorList>
    </citation>
    <scope>NUCLEOTIDE SEQUENCE [LARGE SCALE GENOMIC DNA]</scope>
    <source>
        <strain evidence="2">cv. Jeju island</strain>
        <tissue evidence="1">Leaf</tissue>
    </source>
</reference>